<dbReference type="CDD" id="cd03249">
    <property type="entry name" value="ABC_MTABC3_MDL1_MDL2"/>
    <property type="match status" value="1"/>
</dbReference>
<dbReference type="InterPro" id="IPR027417">
    <property type="entry name" value="P-loop_NTPase"/>
</dbReference>
<keyword evidence="10" id="KW-0472">Membrane</keyword>
<evidence type="ECO:0000256" key="10">
    <source>
        <dbReference type="ARBA" id="ARBA00023136"/>
    </source>
</evidence>
<evidence type="ECO:0000256" key="3">
    <source>
        <dbReference type="ARBA" id="ARBA00022448"/>
    </source>
</evidence>
<keyword evidence="8" id="KW-1278">Translocase</keyword>
<feature type="domain" description="ABC transporter" evidence="12">
    <location>
        <begin position="1"/>
        <end position="228"/>
    </location>
</feature>
<dbReference type="Gene3D" id="3.40.50.300">
    <property type="entry name" value="P-loop containing nucleotide triphosphate hydrolases"/>
    <property type="match status" value="1"/>
</dbReference>
<dbReference type="PANTHER" id="PTHR24221">
    <property type="entry name" value="ATP-BINDING CASSETTE SUB-FAMILY B"/>
    <property type="match status" value="1"/>
</dbReference>
<dbReference type="EMBL" id="BLXT01003909">
    <property type="protein sequence ID" value="GFO07713.1"/>
    <property type="molecule type" value="Genomic_DNA"/>
</dbReference>
<dbReference type="InterPro" id="IPR039421">
    <property type="entry name" value="Type_1_exporter"/>
</dbReference>
<dbReference type="Proteomes" id="UP000735302">
    <property type="component" value="Unassembled WGS sequence"/>
</dbReference>
<keyword evidence="3" id="KW-0813">Transport</keyword>
<reference evidence="13 14" key="1">
    <citation type="journal article" date="2021" name="Elife">
        <title>Chloroplast acquisition without the gene transfer in kleptoplastic sea slugs, Plakobranchus ocellatus.</title>
        <authorList>
            <person name="Maeda T."/>
            <person name="Takahashi S."/>
            <person name="Yoshida T."/>
            <person name="Shimamura S."/>
            <person name="Takaki Y."/>
            <person name="Nagai Y."/>
            <person name="Toyoda A."/>
            <person name="Suzuki Y."/>
            <person name="Arimoto A."/>
            <person name="Ishii H."/>
            <person name="Satoh N."/>
            <person name="Nishiyama T."/>
            <person name="Hasebe M."/>
            <person name="Maruyama T."/>
            <person name="Minagawa J."/>
            <person name="Obokata J."/>
            <person name="Shigenobu S."/>
        </authorList>
    </citation>
    <scope>NUCLEOTIDE SEQUENCE [LARGE SCALE GENOMIC DNA]</scope>
</reference>
<gene>
    <name evidence="13" type="ORF">PoB_003421800</name>
</gene>
<evidence type="ECO:0000313" key="13">
    <source>
        <dbReference type="EMBL" id="GFO07713.1"/>
    </source>
</evidence>
<proteinExistence type="inferred from homology"/>
<evidence type="ECO:0000256" key="5">
    <source>
        <dbReference type="ARBA" id="ARBA00022737"/>
    </source>
</evidence>
<evidence type="ECO:0000256" key="8">
    <source>
        <dbReference type="ARBA" id="ARBA00022967"/>
    </source>
</evidence>
<dbReference type="SUPFAM" id="SSF52540">
    <property type="entry name" value="P-loop containing nucleoside triphosphate hydrolases"/>
    <property type="match status" value="1"/>
</dbReference>
<evidence type="ECO:0000256" key="6">
    <source>
        <dbReference type="ARBA" id="ARBA00022741"/>
    </source>
</evidence>
<evidence type="ECO:0000313" key="14">
    <source>
        <dbReference type="Proteomes" id="UP000735302"/>
    </source>
</evidence>
<keyword evidence="11" id="KW-0325">Glycoprotein</keyword>
<dbReference type="GO" id="GO:0005524">
    <property type="term" value="F:ATP binding"/>
    <property type="evidence" value="ECO:0007669"/>
    <property type="project" value="UniProtKB-KW"/>
</dbReference>
<keyword evidence="7" id="KW-0067">ATP-binding</keyword>
<dbReference type="InterPro" id="IPR003439">
    <property type="entry name" value="ABC_transporter-like_ATP-bd"/>
</dbReference>
<evidence type="ECO:0000256" key="1">
    <source>
        <dbReference type="ARBA" id="ARBA00004141"/>
    </source>
</evidence>
<dbReference type="GO" id="GO:0016324">
    <property type="term" value="C:apical plasma membrane"/>
    <property type="evidence" value="ECO:0007669"/>
    <property type="project" value="TreeGrafter"/>
</dbReference>
<evidence type="ECO:0000256" key="9">
    <source>
        <dbReference type="ARBA" id="ARBA00022989"/>
    </source>
</evidence>
<evidence type="ECO:0000256" key="11">
    <source>
        <dbReference type="ARBA" id="ARBA00023180"/>
    </source>
</evidence>
<dbReference type="InterPro" id="IPR017871">
    <property type="entry name" value="ABC_transporter-like_CS"/>
</dbReference>
<protein>
    <submittedName>
        <fullName evidence="13">Multidrug resistance protein 3</fullName>
    </submittedName>
</protein>
<dbReference type="Pfam" id="PF00005">
    <property type="entry name" value="ABC_tran"/>
    <property type="match status" value="1"/>
</dbReference>
<evidence type="ECO:0000259" key="12">
    <source>
        <dbReference type="PROSITE" id="PS50893"/>
    </source>
</evidence>
<dbReference type="PANTHER" id="PTHR24221:SF636">
    <property type="entry name" value="BILE SALT EXPORT PUMP"/>
    <property type="match status" value="1"/>
</dbReference>
<evidence type="ECO:0000256" key="2">
    <source>
        <dbReference type="ARBA" id="ARBA00007577"/>
    </source>
</evidence>
<dbReference type="AlphaFoldDB" id="A0AAV4ALP6"/>
<keyword evidence="9" id="KW-1133">Transmembrane helix</keyword>
<comment type="similarity">
    <text evidence="2">Belongs to the ABC transporter superfamily. ABCB family. Multidrug resistance exporter (TC 3.A.1.201) subfamily.</text>
</comment>
<accession>A0AAV4ALP6</accession>
<sequence length="233" mass="25622">MRPDVRVLDDVILNVDPGQTLALVGESGCGKSTTLQLLERFYDPDKGQVALDRFNIKDLNVQWLRSQIGLVSQEPILFDTSIAENIAYGDNFREVLMEEIIQAAKAANIHNFITALPGGYTTRVGNKGTLLSGGQKQRIAIARALVRNPKILLLDEATSALDTENEKIVQEALDKAREGRTCITIAHRLSTIKDADKIAVFKAGRVHEIGTHAQLMAKKGLYYYMNIAGTSNS</sequence>
<dbReference type="PROSITE" id="PS50893">
    <property type="entry name" value="ABC_TRANSPORTER_2"/>
    <property type="match status" value="1"/>
</dbReference>
<dbReference type="InterPro" id="IPR003593">
    <property type="entry name" value="AAA+_ATPase"/>
</dbReference>
<organism evidence="13 14">
    <name type="scientific">Plakobranchus ocellatus</name>
    <dbReference type="NCBI Taxonomy" id="259542"/>
    <lineage>
        <taxon>Eukaryota</taxon>
        <taxon>Metazoa</taxon>
        <taxon>Spiralia</taxon>
        <taxon>Lophotrochozoa</taxon>
        <taxon>Mollusca</taxon>
        <taxon>Gastropoda</taxon>
        <taxon>Heterobranchia</taxon>
        <taxon>Euthyneura</taxon>
        <taxon>Panpulmonata</taxon>
        <taxon>Sacoglossa</taxon>
        <taxon>Placobranchoidea</taxon>
        <taxon>Plakobranchidae</taxon>
        <taxon>Plakobranchus</taxon>
    </lineage>
</organism>
<dbReference type="FunFam" id="3.40.50.300:FF:000479">
    <property type="entry name" value="Multidrug resistance protein 1A"/>
    <property type="match status" value="1"/>
</dbReference>
<keyword evidence="4" id="KW-0812">Transmembrane</keyword>
<comment type="caution">
    <text evidence="13">The sequence shown here is derived from an EMBL/GenBank/DDBJ whole genome shotgun (WGS) entry which is preliminary data.</text>
</comment>
<evidence type="ECO:0000256" key="4">
    <source>
        <dbReference type="ARBA" id="ARBA00022692"/>
    </source>
</evidence>
<dbReference type="PROSITE" id="PS00211">
    <property type="entry name" value="ABC_TRANSPORTER_1"/>
    <property type="match status" value="1"/>
</dbReference>
<evidence type="ECO:0000256" key="7">
    <source>
        <dbReference type="ARBA" id="ARBA00022840"/>
    </source>
</evidence>
<name>A0AAV4ALP6_9GAST</name>
<comment type="subcellular location">
    <subcellularLocation>
        <location evidence="1">Membrane</location>
        <topology evidence="1">Multi-pass membrane protein</topology>
    </subcellularLocation>
</comment>
<dbReference type="GO" id="GO:0042626">
    <property type="term" value="F:ATPase-coupled transmembrane transporter activity"/>
    <property type="evidence" value="ECO:0007669"/>
    <property type="project" value="TreeGrafter"/>
</dbReference>
<dbReference type="GO" id="GO:0016887">
    <property type="term" value="F:ATP hydrolysis activity"/>
    <property type="evidence" value="ECO:0007669"/>
    <property type="project" value="InterPro"/>
</dbReference>
<dbReference type="SMART" id="SM00382">
    <property type="entry name" value="AAA"/>
    <property type="match status" value="1"/>
</dbReference>
<keyword evidence="5" id="KW-0677">Repeat</keyword>
<keyword evidence="14" id="KW-1185">Reference proteome</keyword>
<keyword evidence="6" id="KW-0547">Nucleotide-binding</keyword>